<dbReference type="EMBL" id="CP090170">
    <property type="protein sequence ID" value="UJO20677.1"/>
    <property type="molecule type" value="Genomic_DNA"/>
</dbReference>
<gene>
    <name evidence="1" type="ORF">CLAFUR5_11660</name>
</gene>
<dbReference type="GeneID" id="71991538"/>
<protein>
    <submittedName>
        <fullName evidence="1">Uncharacterized protein</fullName>
    </submittedName>
</protein>
<keyword evidence="2" id="KW-1185">Reference proteome</keyword>
<evidence type="ECO:0000313" key="1">
    <source>
        <dbReference type="EMBL" id="UJO20677.1"/>
    </source>
</evidence>
<dbReference type="RefSeq" id="XP_047765043.1">
    <property type="nucleotide sequence ID" value="XM_047910808.1"/>
</dbReference>
<reference evidence="1" key="2">
    <citation type="journal article" date="2022" name="Microb. Genom.">
        <title>A chromosome-scale genome assembly of the tomato pathogen Cladosporium fulvum reveals a compartmentalized genome architecture and the presence of a dispensable chromosome.</title>
        <authorList>
            <person name="Zaccaron A.Z."/>
            <person name="Chen L.H."/>
            <person name="Samaras A."/>
            <person name="Stergiopoulos I."/>
        </authorList>
    </citation>
    <scope>NUCLEOTIDE SEQUENCE</scope>
    <source>
        <strain evidence="1">Race5_Kim</strain>
    </source>
</reference>
<reference evidence="1" key="1">
    <citation type="submission" date="2021-12" db="EMBL/GenBank/DDBJ databases">
        <authorList>
            <person name="Zaccaron A."/>
            <person name="Stergiopoulos I."/>
        </authorList>
    </citation>
    <scope>NUCLEOTIDE SEQUENCE</scope>
    <source>
        <strain evidence="1">Race5_Kim</strain>
    </source>
</reference>
<proteinExistence type="predicted"/>
<dbReference type="Proteomes" id="UP000756132">
    <property type="component" value="Chromosome 8"/>
</dbReference>
<name>A0A9Q8PE06_PASFU</name>
<accession>A0A9Q8PE06</accession>
<evidence type="ECO:0000313" key="2">
    <source>
        <dbReference type="Proteomes" id="UP000756132"/>
    </source>
</evidence>
<dbReference type="AlphaFoldDB" id="A0A9Q8PE06"/>
<dbReference type="KEGG" id="ffu:CLAFUR5_11660"/>
<sequence>MAEERLPLSEEGRTLRKALEDGHQDPFHTLQGFAKTQQPDPEMVRVTLVAAMMRLMRMPGRARRKDFISSRDPPIARSLLEHMWSDVERWLPLLLGDLRALEALCYFAVAEGLDKHMLDWVTVEDSFNIKSVGPTGWVWQSRSWRATVLRCLCRAYGLHAESHDLNQALQAFFTVRDREIPGQNRKDYFRVDLSPALFGLTSLLCTGSYYRTDRCLFEEFTSTASDVLRNKHIPRRFGDALNSARLPLYHPTSPDISSATELLSTKGDELAQMATGPLAQYALTDFLVRIAVVATANGQAKPVADVKQTYLGLFGVDMPAPERDQRIVGLSWKKSHKGDQPSQSRDLTFKRLEL</sequence>
<organism evidence="1 2">
    <name type="scientific">Passalora fulva</name>
    <name type="common">Tomato leaf mold</name>
    <name type="synonym">Cladosporium fulvum</name>
    <dbReference type="NCBI Taxonomy" id="5499"/>
    <lineage>
        <taxon>Eukaryota</taxon>
        <taxon>Fungi</taxon>
        <taxon>Dikarya</taxon>
        <taxon>Ascomycota</taxon>
        <taxon>Pezizomycotina</taxon>
        <taxon>Dothideomycetes</taxon>
        <taxon>Dothideomycetidae</taxon>
        <taxon>Mycosphaerellales</taxon>
        <taxon>Mycosphaerellaceae</taxon>
        <taxon>Fulvia</taxon>
    </lineage>
</organism>
<dbReference type="OrthoDB" id="3641881at2759"/>